<dbReference type="PANTHER" id="PTHR46401:SF8">
    <property type="entry name" value="BLL6006 PROTEIN"/>
    <property type="match status" value="1"/>
</dbReference>
<organism evidence="2 3">
    <name type="scientific">Sphingomonas sediminicola</name>
    <dbReference type="NCBI Taxonomy" id="386874"/>
    <lineage>
        <taxon>Bacteria</taxon>
        <taxon>Pseudomonadati</taxon>
        <taxon>Pseudomonadota</taxon>
        <taxon>Alphaproteobacteria</taxon>
        <taxon>Sphingomonadales</taxon>
        <taxon>Sphingomonadaceae</taxon>
        <taxon>Sphingomonas</taxon>
    </lineage>
</organism>
<evidence type="ECO:0000313" key="2">
    <source>
        <dbReference type="EMBL" id="QNP46491.1"/>
    </source>
</evidence>
<name>A0ABX6T9H6_9SPHN</name>
<feature type="domain" description="Glycosyl transferase family 1" evidence="1">
    <location>
        <begin position="251"/>
        <end position="397"/>
    </location>
</feature>
<reference evidence="2 3" key="1">
    <citation type="submission" date="2020-08" db="EMBL/GenBank/DDBJ databases">
        <title>Genome sequence of Sphingomonas sediminicola KACC 15039T.</title>
        <authorList>
            <person name="Hyun D.-W."/>
            <person name="Bae J.-W."/>
        </authorList>
    </citation>
    <scope>NUCLEOTIDE SEQUENCE [LARGE SCALE GENOMIC DNA]</scope>
    <source>
        <strain evidence="2 3">KACC 15039</strain>
    </source>
</reference>
<keyword evidence="3" id="KW-1185">Reference proteome</keyword>
<evidence type="ECO:0000313" key="3">
    <source>
        <dbReference type="Proteomes" id="UP000516105"/>
    </source>
</evidence>
<dbReference type="PANTHER" id="PTHR46401">
    <property type="entry name" value="GLYCOSYLTRANSFERASE WBBK-RELATED"/>
    <property type="match status" value="1"/>
</dbReference>
<evidence type="ECO:0000259" key="1">
    <source>
        <dbReference type="Pfam" id="PF00534"/>
    </source>
</evidence>
<dbReference type="RefSeq" id="WP_187709444.1">
    <property type="nucleotide sequence ID" value="NZ_CP060782.1"/>
</dbReference>
<sequence>MMIDRISMNNDRPAIGIWAQWPDGSRWTNEGMTRLLGFLVEGIAQAGTHVFRIVLPDSIRDAAESDLRTLNAKIGRDFTLHSPRDYSTRGGDISDLPTFANQYVNVEGWLSLFPNFAEAGELNAPITVIFPDAIPKVFHQFGDDAWGEEGAHFRWENDVRHLLARARAVVTFSNHVAREHVGGIFNFPADRLRVVSHAAPDLKPLLPFMDGRQRTQESLRQAAEILREECRNRNDSYLGDFPFEEVPYVAVSTQDRVTKNIQLIGRAIQVLVRERRKSLKLLTTAPLSYVERWAVLPKIVKEAQAQFDVVSIPDLPRQAHAAFLHCASLAVHPSIYEGGHAPFPFYEAVSVGTPCIMALGPHIAELVESEPSISQFCFDSNDCDGLADLICKTMESRVDVLTAQQDIYSRLQGTDWSNVARNYASAALSSAHR</sequence>
<dbReference type="Gene3D" id="3.40.50.2000">
    <property type="entry name" value="Glycogen Phosphorylase B"/>
    <property type="match status" value="1"/>
</dbReference>
<dbReference type="SUPFAM" id="SSF53756">
    <property type="entry name" value="UDP-Glycosyltransferase/glycogen phosphorylase"/>
    <property type="match status" value="1"/>
</dbReference>
<gene>
    <name evidence="2" type="ORF">H9L14_04890</name>
</gene>
<protein>
    <submittedName>
        <fullName evidence="2">Glycosyltransferase</fullName>
    </submittedName>
</protein>
<accession>A0ABX6T9H6</accession>
<proteinExistence type="predicted"/>
<dbReference type="Pfam" id="PF00534">
    <property type="entry name" value="Glycos_transf_1"/>
    <property type="match status" value="1"/>
</dbReference>
<dbReference type="EMBL" id="CP060782">
    <property type="protein sequence ID" value="QNP46491.1"/>
    <property type="molecule type" value="Genomic_DNA"/>
</dbReference>
<dbReference type="InterPro" id="IPR001296">
    <property type="entry name" value="Glyco_trans_1"/>
</dbReference>
<dbReference type="Proteomes" id="UP000516105">
    <property type="component" value="Chromosome"/>
</dbReference>